<dbReference type="Proteomes" id="UP000184383">
    <property type="component" value="Unassembled WGS sequence"/>
</dbReference>
<dbReference type="Pfam" id="PF00023">
    <property type="entry name" value="Ank"/>
    <property type="match status" value="1"/>
</dbReference>
<evidence type="ECO:0000256" key="1">
    <source>
        <dbReference type="ARBA" id="ARBA00022737"/>
    </source>
</evidence>
<keyword evidence="2 3" id="KW-0040">ANK repeat</keyword>
<keyword evidence="1" id="KW-0677">Repeat</keyword>
<evidence type="ECO:0000256" key="3">
    <source>
        <dbReference type="PROSITE-ProRule" id="PRU00023"/>
    </source>
</evidence>
<feature type="repeat" description="ANK" evidence="3">
    <location>
        <begin position="569"/>
        <end position="601"/>
    </location>
</feature>
<organism evidence="6 7">
    <name type="scientific">Aspergillus wentii DTO 134E9</name>
    <dbReference type="NCBI Taxonomy" id="1073089"/>
    <lineage>
        <taxon>Eukaryota</taxon>
        <taxon>Fungi</taxon>
        <taxon>Dikarya</taxon>
        <taxon>Ascomycota</taxon>
        <taxon>Pezizomycotina</taxon>
        <taxon>Eurotiomycetes</taxon>
        <taxon>Eurotiomycetidae</taxon>
        <taxon>Eurotiales</taxon>
        <taxon>Aspergillaceae</taxon>
        <taxon>Aspergillus</taxon>
        <taxon>Aspergillus subgen. Cremei</taxon>
    </lineage>
</organism>
<dbReference type="OrthoDB" id="539213at2759"/>
<evidence type="ECO:0000313" key="7">
    <source>
        <dbReference type="Proteomes" id="UP000184383"/>
    </source>
</evidence>
<dbReference type="Pfam" id="PF12796">
    <property type="entry name" value="Ank_2"/>
    <property type="match status" value="1"/>
</dbReference>
<feature type="region of interest" description="Disordered" evidence="5">
    <location>
        <begin position="594"/>
        <end position="646"/>
    </location>
</feature>
<name>A0A1L9RHU9_ASPWE</name>
<dbReference type="EMBL" id="KV878213">
    <property type="protein sequence ID" value="OJJ34423.1"/>
    <property type="molecule type" value="Genomic_DNA"/>
</dbReference>
<accession>A0A1L9RHU9</accession>
<dbReference type="SUPFAM" id="SSF48403">
    <property type="entry name" value="Ankyrin repeat"/>
    <property type="match status" value="3"/>
</dbReference>
<dbReference type="STRING" id="1073089.A0A1L9RHU9"/>
<protein>
    <recommendedName>
        <fullName evidence="8">Ankyrin repeat protein</fullName>
    </recommendedName>
</protein>
<keyword evidence="4" id="KW-0175">Coiled coil</keyword>
<evidence type="ECO:0000313" key="6">
    <source>
        <dbReference type="EMBL" id="OJJ34423.1"/>
    </source>
</evidence>
<evidence type="ECO:0008006" key="8">
    <source>
        <dbReference type="Google" id="ProtNLM"/>
    </source>
</evidence>
<feature type="coiled-coil region" evidence="4">
    <location>
        <begin position="966"/>
        <end position="993"/>
    </location>
</feature>
<evidence type="ECO:0000256" key="4">
    <source>
        <dbReference type="SAM" id="Coils"/>
    </source>
</evidence>
<feature type="compositionally biased region" description="Polar residues" evidence="5">
    <location>
        <begin position="635"/>
        <end position="644"/>
    </location>
</feature>
<dbReference type="InterPro" id="IPR002110">
    <property type="entry name" value="Ankyrin_rpt"/>
</dbReference>
<keyword evidence="7" id="KW-1185">Reference proteome</keyword>
<dbReference type="Gene3D" id="1.25.40.20">
    <property type="entry name" value="Ankyrin repeat-containing domain"/>
    <property type="match status" value="3"/>
</dbReference>
<dbReference type="PROSITE" id="PS50297">
    <property type="entry name" value="ANK_REP_REGION"/>
    <property type="match status" value="4"/>
</dbReference>
<dbReference type="PANTHER" id="PTHR24198:SF165">
    <property type="entry name" value="ANKYRIN REPEAT-CONTAINING PROTEIN-RELATED"/>
    <property type="match status" value="1"/>
</dbReference>
<dbReference type="PANTHER" id="PTHR24198">
    <property type="entry name" value="ANKYRIN REPEAT AND PROTEIN KINASE DOMAIN-CONTAINING PROTEIN"/>
    <property type="match status" value="1"/>
</dbReference>
<dbReference type="GeneID" id="63754946"/>
<dbReference type="VEuPathDB" id="FungiDB:ASPWEDRAFT_70119"/>
<dbReference type="GO" id="GO:0005737">
    <property type="term" value="C:cytoplasm"/>
    <property type="evidence" value="ECO:0007669"/>
    <property type="project" value="TreeGrafter"/>
</dbReference>
<dbReference type="SMART" id="SM00248">
    <property type="entry name" value="ANK"/>
    <property type="match status" value="9"/>
</dbReference>
<feature type="repeat" description="ANK" evidence="3">
    <location>
        <begin position="536"/>
        <end position="568"/>
    </location>
</feature>
<dbReference type="RefSeq" id="XP_040688099.1">
    <property type="nucleotide sequence ID" value="XM_040839098.1"/>
</dbReference>
<reference evidence="7" key="1">
    <citation type="journal article" date="2017" name="Genome Biol.">
        <title>Comparative genomics reveals high biological diversity and specific adaptations in the industrially and medically important fungal genus Aspergillus.</title>
        <authorList>
            <person name="de Vries R.P."/>
            <person name="Riley R."/>
            <person name="Wiebenga A."/>
            <person name="Aguilar-Osorio G."/>
            <person name="Amillis S."/>
            <person name="Uchima C.A."/>
            <person name="Anderluh G."/>
            <person name="Asadollahi M."/>
            <person name="Askin M."/>
            <person name="Barry K."/>
            <person name="Battaglia E."/>
            <person name="Bayram O."/>
            <person name="Benocci T."/>
            <person name="Braus-Stromeyer S.A."/>
            <person name="Caldana C."/>
            <person name="Canovas D."/>
            <person name="Cerqueira G.C."/>
            <person name="Chen F."/>
            <person name="Chen W."/>
            <person name="Choi C."/>
            <person name="Clum A."/>
            <person name="Dos Santos R.A."/>
            <person name="Damasio A.R."/>
            <person name="Diallinas G."/>
            <person name="Emri T."/>
            <person name="Fekete E."/>
            <person name="Flipphi M."/>
            <person name="Freyberg S."/>
            <person name="Gallo A."/>
            <person name="Gournas C."/>
            <person name="Habgood R."/>
            <person name="Hainaut M."/>
            <person name="Harispe M.L."/>
            <person name="Henrissat B."/>
            <person name="Hilden K.S."/>
            <person name="Hope R."/>
            <person name="Hossain A."/>
            <person name="Karabika E."/>
            <person name="Karaffa L."/>
            <person name="Karanyi Z."/>
            <person name="Krasevec N."/>
            <person name="Kuo A."/>
            <person name="Kusch H."/>
            <person name="LaButti K."/>
            <person name="Lagendijk E.L."/>
            <person name="Lapidus A."/>
            <person name="Levasseur A."/>
            <person name="Lindquist E."/>
            <person name="Lipzen A."/>
            <person name="Logrieco A.F."/>
            <person name="MacCabe A."/>
            <person name="Maekelae M.R."/>
            <person name="Malavazi I."/>
            <person name="Melin P."/>
            <person name="Meyer V."/>
            <person name="Mielnichuk N."/>
            <person name="Miskei M."/>
            <person name="Molnar A.P."/>
            <person name="Mule G."/>
            <person name="Ngan C.Y."/>
            <person name="Orejas M."/>
            <person name="Orosz E."/>
            <person name="Ouedraogo J.P."/>
            <person name="Overkamp K.M."/>
            <person name="Park H.-S."/>
            <person name="Perrone G."/>
            <person name="Piumi F."/>
            <person name="Punt P.J."/>
            <person name="Ram A.F."/>
            <person name="Ramon A."/>
            <person name="Rauscher S."/>
            <person name="Record E."/>
            <person name="Riano-Pachon D.M."/>
            <person name="Robert V."/>
            <person name="Roehrig J."/>
            <person name="Ruller R."/>
            <person name="Salamov A."/>
            <person name="Salih N.S."/>
            <person name="Samson R.A."/>
            <person name="Sandor E."/>
            <person name="Sanguinetti M."/>
            <person name="Schuetze T."/>
            <person name="Sepcic K."/>
            <person name="Shelest E."/>
            <person name="Sherlock G."/>
            <person name="Sophianopoulou V."/>
            <person name="Squina F.M."/>
            <person name="Sun H."/>
            <person name="Susca A."/>
            <person name="Todd R.B."/>
            <person name="Tsang A."/>
            <person name="Unkles S.E."/>
            <person name="van de Wiele N."/>
            <person name="van Rossen-Uffink D."/>
            <person name="Oliveira J.V."/>
            <person name="Vesth T.C."/>
            <person name="Visser J."/>
            <person name="Yu J.-H."/>
            <person name="Zhou M."/>
            <person name="Andersen M.R."/>
            <person name="Archer D.B."/>
            <person name="Baker S.E."/>
            <person name="Benoit I."/>
            <person name="Brakhage A.A."/>
            <person name="Braus G.H."/>
            <person name="Fischer R."/>
            <person name="Frisvad J.C."/>
            <person name="Goldman G.H."/>
            <person name="Houbraken J."/>
            <person name="Oakley B."/>
            <person name="Pocsi I."/>
            <person name="Scazzocchio C."/>
            <person name="Seiboth B."/>
            <person name="vanKuyk P.A."/>
            <person name="Wortman J."/>
            <person name="Dyer P.S."/>
            <person name="Grigoriev I.V."/>
        </authorList>
    </citation>
    <scope>NUCLEOTIDE SEQUENCE [LARGE SCALE GENOMIC DNA]</scope>
    <source>
        <strain evidence="7">DTO 134E9</strain>
    </source>
</reference>
<dbReference type="PROSITE" id="PS50088">
    <property type="entry name" value="ANK_REPEAT"/>
    <property type="match status" value="4"/>
</dbReference>
<feature type="repeat" description="ANK" evidence="3">
    <location>
        <begin position="1448"/>
        <end position="1480"/>
    </location>
</feature>
<sequence>MAASSFPAVPAKHADFLSHLNSHPNTPIQQLLQPYNEYDAVARKVFAQEPSHPALQDNHLNVVPVYDEAGSTSAQIRARDLASESPEETQRYILPLSDENRRPNGSPAVVPTIKEFQNNFSIFSEGSLSDLDWSNVVVAGSAVVTSLMPIPEKHRASKRALRQFYHEQFAPASDVDLFIYGLSEDEAVEKIKQIADRISNAILYETTTVRTKNTITIVSQYPTRHVQIVLRIYKSVAEILTGFDVDCSCAVYDGKQVYVSPRALVSYITQTNQVDLTRRSPSYENRLSKYSHRGFEVYWPQLERSRIDPTIFERSFARTVGLARLLVLEKLPKTSDRETYLIKRRAERGRPNPNTYSRSNKLHGNIKDIWEDETPDWQEEDEISDYNTFSIPYGERFHARRIIKLLYTKDLLLNAEWNKPKDRKVHLHRHPAFFGYVADVMHDCCGDCPKPVTDEEKEVAEEESKTYISGDVSFIKDDPGRQAIGSFNPITDTDWTEMAYVGNTERLCHDIVEHDLEGVKNWLAQDGADPNTRDYTGRTPLHLACMTSTPEIVQALVDHGARLIARVVDGRTALHMAAARGSVEIVRILLTKSGQNEEEENDKQDAKSASKKQKRIEEKKEKSELDEDGDFVNMDDSTSATSSYVDVRHEDVESDVAMLDGENELEPDIYDINIPSWDFKTTPLHLAILNGHIDVIEELVSSFGADVLMPVKLMNDNKTAQYAILTLALALRLPLEKAKPITEKLLQLGASPAQADVQRHTALHYLAATSSTELLDLYLHYNEPAVKRVINHLAFEGNRYNHSVYSAFGTAINARSPTEALRLLELGSDPSIKFEQFLKSAKLANSWVNHSTTERNLEYFRETISQPIILAVQKELPLVALELLAHGVDPNTLTGAAHGIITNERKRRYTKGESLLDCVQEKIKSLRKYRGEKAEGMRQLHALSVPLIKEDDQFYLNVFQEGTYQMWAARNQLQAAKKENEDAERRYNEAVKGLAPKGWDEKMAAVKSLLSEYQKLEAALIEKGAKQFYQLHPDFEKPSNYDPYRPMDYKPGPFEVKLTFTVPDLTDVRKDGYLRLYEAAWNGDLDAIKSLTLGLWAFGPKKDNSPLQINVQDSCGSSPFSIALLRGHQGVARGIIDIAKSQYKPKEAREKRYKMEEGSDDESEDDVNVIGEDVDDEFTVDNIGEVDTEVVTDAAPILLLSSRFPVTQLADPLGQKKTPKRFSDDQREPYDLIEYMIATENIEMLVFLLDLCQELTKADSEDESNVYQADERYYELAIRLGHLQCLEQLIKRGGAGFPLDQLVQKSGIEVKPKTRYYRGLTFHGQKHKDWASAGREFQSRFQSTHAPLLRAAFNGKLNSTEWFLGTAPARYYLEFAKAHEQDDKLSALAKSTGGLEGTIGKWLGMRTHELDELVLHCAVMARPDDESCRLIEYLVKQVPECLEAKSLEGHTPLTLAFSLHRKSYAEILINAGANQAARDRKGNNVIHLLLWKEGGEARTKPDGLKELLELLDPRLVPSLLTERSSDEPGSATPLARWMHEVQDRTWSPRCNSFNLDMNNETDEKVAAMRAFLEFADSTGQEHLGVLDGSGNTPLHNAIKHLLPRQLEMMIQRRPDLVYRENATGSTPFEIAVDNWLYEATVAPPHIPRHDPDWQERDMDECKATVDKSAEYFTVEHSRRQRSQRQIMYDMCREAMKDDSKKRKLVSLHEANEVAKRLAARQRRYTEMAMDTEEEPEDEVKMWYCSART</sequence>
<proteinExistence type="predicted"/>
<evidence type="ECO:0000256" key="5">
    <source>
        <dbReference type="SAM" id="MobiDB-lite"/>
    </source>
</evidence>
<gene>
    <name evidence="6" type="ORF">ASPWEDRAFT_70119</name>
</gene>
<feature type="repeat" description="ANK" evidence="3">
    <location>
        <begin position="679"/>
        <end position="707"/>
    </location>
</feature>
<evidence type="ECO:0000256" key="2">
    <source>
        <dbReference type="ARBA" id="ARBA00023043"/>
    </source>
</evidence>
<dbReference type="InterPro" id="IPR036770">
    <property type="entry name" value="Ankyrin_rpt-contain_sf"/>
</dbReference>